<evidence type="ECO:0000313" key="2">
    <source>
        <dbReference type="Proteomes" id="UP000789405"/>
    </source>
</evidence>
<organism evidence="1 2">
    <name type="scientific">Dentiscutata erythropus</name>
    <dbReference type="NCBI Taxonomy" id="1348616"/>
    <lineage>
        <taxon>Eukaryota</taxon>
        <taxon>Fungi</taxon>
        <taxon>Fungi incertae sedis</taxon>
        <taxon>Mucoromycota</taxon>
        <taxon>Glomeromycotina</taxon>
        <taxon>Glomeromycetes</taxon>
        <taxon>Diversisporales</taxon>
        <taxon>Gigasporaceae</taxon>
        <taxon>Dentiscutata</taxon>
    </lineage>
</organism>
<feature type="non-terminal residue" evidence="1">
    <location>
        <position position="45"/>
    </location>
</feature>
<dbReference type="Proteomes" id="UP000789405">
    <property type="component" value="Unassembled WGS sequence"/>
</dbReference>
<dbReference type="EMBL" id="CAJVPY010005564">
    <property type="protein sequence ID" value="CAG8645859.1"/>
    <property type="molecule type" value="Genomic_DNA"/>
</dbReference>
<protein>
    <submittedName>
        <fullName evidence="1">27415_t:CDS:1</fullName>
    </submittedName>
</protein>
<gene>
    <name evidence="1" type="ORF">DERYTH_LOCUS9910</name>
</gene>
<accession>A0A9N9DSH9</accession>
<sequence length="45" mass="5646">QQLRLMCKDPPPPFYIIVSEERYRCHLKGSLLRKKELKKFEFWHR</sequence>
<reference evidence="1" key="1">
    <citation type="submission" date="2021-06" db="EMBL/GenBank/DDBJ databases">
        <authorList>
            <person name="Kallberg Y."/>
            <person name="Tangrot J."/>
            <person name="Rosling A."/>
        </authorList>
    </citation>
    <scope>NUCLEOTIDE SEQUENCE</scope>
    <source>
        <strain evidence="1">MA453B</strain>
    </source>
</reference>
<evidence type="ECO:0000313" key="1">
    <source>
        <dbReference type="EMBL" id="CAG8645859.1"/>
    </source>
</evidence>
<comment type="caution">
    <text evidence="1">The sequence shown here is derived from an EMBL/GenBank/DDBJ whole genome shotgun (WGS) entry which is preliminary data.</text>
</comment>
<dbReference type="AlphaFoldDB" id="A0A9N9DSH9"/>
<proteinExistence type="predicted"/>
<name>A0A9N9DSH9_9GLOM</name>
<keyword evidence="2" id="KW-1185">Reference proteome</keyword>